<sequence>MAFSTTIQHVEKPVPVTPNTPSNDIGDALFSMVILSVYGAQMSKKSVRKLKRQFFLTTLKLKAKSLFSPRASVSDRTLIYILLGIALIALIVLAPVAALVLAIIALVLILAGVI</sequence>
<proteinExistence type="predicted"/>
<accession>A0A5B8UEP6</accession>
<name>A0A5B8UEP6_9BACT</name>
<feature type="transmembrane region" description="Helical" evidence="1">
    <location>
        <begin position="78"/>
        <end position="111"/>
    </location>
</feature>
<organism evidence="2 3">
    <name type="scientific">Flavisolibacter ginsenosidimutans</name>
    <dbReference type="NCBI Taxonomy" id="661481"/>
    <lineage>
        <taxon>Bacteria</taxon>
        <taxon>Pseudomonadati</taxon>
        <taxon>Bacteroidota</taxon>
        <taxon>Chitinophagia</taxon>
        <taxon>Chitinophagales</taxon>
        <taxon>Chitinophagaceae</taxon>
        <taxon>Flavisolibacter</taxon>
    </lineage>
</organism>
<keyword evidence="1" id="KW-0472">Membrane</keyword>
<dbReference type="Proteomes" id="UP000321204">
    <property type="component" value="Chromosome"/>
</dbReference>
<dbReference type="AlphaFoldDB" id="A0A5B8UEP6"/>
<reference evidence="2 3" key="1">
    <citation type="journal article" date="2015" name="Int. J. Syst. Evol. Microbiol.">
        <title>Flavisolibacter ginsenosidimutans sp. nov., with ginsenoside-converting activity isolated from soil used for cultivating ginseng.</title>
        <authorList>
            <person name="Zhao Y."/>
            <person name="Liu Q."/>
            <person name="Kang M.S."/>
            <person name="Jin F."/>
            <person name="Yu H."/>
            <person name="Im W.T."/>
        </authorList>
    </citation>
    <scope>NUCLEOTIDE SEQUENCE [LARGE SCALE GENOMIC DNA]</scope>
    <source>
        <strain evidence="2 3">Gsoil 636</strain>
    </source>
</reference>
<evidence type="ECO:0000313" key="2">
    <source>
        <dbReference type="EMBL" id="QEC55044.1"/>
    </source>
</evidence>
<keyword evidence="1" id="KW-1133">Transmembrane helix</keyword>
<evidence type="ECO:0000256" key="1">
    <source>
        <dbReference type="SAM" id="Phobius"/>
    </source>
</evidence>
<keyword evidence="3" id="KW-1185">Reference proteome</keyword>
<protein>
    <submittedName>
        <fullName evidence="2">Uncharacterized protein</fullName>
    </submittedName>
</protein>
<gene>
    <name evidence="2" type="ORF">FSB75_03700</name>
</gene>
<dbReference type="EMBL" id="CP042433">
    <property type="protein sequence ID" value="QEC55044.1"/>
    <property type="molecule type" value="Genomic_DNA"/>
</dbReference>
<evidence type="ECO:0000313" key="3">
    <source>
        <dbReference type="Proteomes" id="UP000321204"/>
    </source>
</evidence>
<dbReference type="OrthoDB" id="9918479at2"/>
<keyword evidence="1" id="KW-0812">Transmembrane</keyword>
<dbReference type="RefSeq" id="WP_146782948.1">
    <property type="nucleotide sequence ID" value="NZ_BAABIO010000006.1"/>
</dbReference>
<dbReference type="KEGG" id="fgg:FSB75_03700"/>